<gene>
    <name evidence="1" type="ORF">SAMN02949497_3559</name>
</gene>
<name>A0A1Y6D774_9GAMM</name>
<dbReference type="OrthoDB" id="3078289at2"/>
<accession>A0A1Y6D774</accession>
<dbReference type="EMBL" id="FXAM01000001">
    <property type="protein sequence ID" value="SMF96174.1"/>
    <property type="molecule type" value="Genomic_DNA"/>
</dbReference>
<reference evidence="1 2" key="1">
    <citation type="submission" date="2016-12" db="EMBL/GenBank/DDBJ databases">
        <authorList>
            <person name="Song W.-J."/>
            <person name="Kurnit D.M."/>
        </authorList>
    </citation>
    <scope>NUCLEOTIDE SEQUENCE [LARGE SCALE GENOMIC DNA]</scope>
    <source>
        <strain evidence="1 2">175</strain>
    </source>
</reference>
<protein>
    <submittedName>
        <fullName evidence="1">Uncharacterized protein</fullName>
    </submittedName>
</protein>
<proteinExistence type="predicted"/>
<evidence type="ECO:0000313" key="1">
    <source>
        <dbReference type="EMBL" id="SMF96174.1"/>
    </source>
</evidence>
<keyword evidence="2" id="KW-1185">Reference proteome</keyword>
<organism evidence="1 2">
    <name type="scientific">Methylomagnum ishizawai</name>
    <dbReference type="NCBI Taxonomy" id="1760988"/>
    <lineage>
        <taxon>Bacteria</taxon>
        <taxon>Pseudomonadati</taxon>
        <taxon>Pseudomonadota</taxon>
        <taxon>Gammaproteobacteria</taxon>
        <taxon>Methylococcales</taxon>
        <taxon>Methylococcaceae</taxon>
        <taxon>Methylomagnum</taxon>
    </lineage>
</organism>
<evidence type="ECO:0000313" key="2">
    <source>
        <dbReference type="Proteomes" id="UP000192923"/>
    </source>
</evidence>
<dbReference type="STRING" id="1760988.SAMN02949497_3559"/>
<sequence length="317" mass="36380">MDLMVNDLSLHGQYSDNSVFREAIRRVMVIREIARRSGRELYCHRNLLQNMAMPGILLFQAVQALTVSERRSLMPWLTQYGPFWEDSRSHGPDDWFESKNEIVTDTAIGEAAWCCLNGIGRELVSFSPSDWQFSPISVSWITGEANTTIELGNFWEPSTVEAALKNVQTRLVSWPELGKSVKLRCPDLDFSEDAFAPLIGHPFNPNAAERLSFILDTLNRLKSCFDEQGQRTQEGHEIYQNFFTGEALFSDASDSEKNDSEYRRKMTFKHPGNPGENLFCPWHGKVQTPQLRVHFSWPIRAEEPLYIVYIGPKLTKR</sequence>
<dbReference type="AlphaFoldDB" id="A0A1Y6D774"/>
<dbReference type="Proteomes" id="UP000192923">
    <property type="component" value="Unassembled WGS sequence"/>
</dbReference>
<dbReference type="RefSeq" id="WP_125469006.1">
    <property type="nucleotide sequence ID" value="NZ_FXAM01000001.1"/>
</dbReference>